<reference evidence="1" key="1">
    <citation type="submission" date="2020-05" db="EMBL/GenBank/DDBJ databases">
        <title>Nod-independent and nitrogen-fixing Bradyrhizobium aeschynomene sp. nov. isolated from nodules of Aeschynomene indica.</title>
        <authorList>
            <person name="Zhang Z."/>
        </authorList>
    </citation>
    <scope>NUCLEOTIDE SEQUENCE</scope>
    <source>
        <strain evidence="1">83012</strain>
    </source>
</reference>
<organism evidence="1 2">
    <name type="scientific">Bradyrhizobium aeschynomenes</name>
    <dbReference type="NCBI Taxonomy" id="2734909"/>
    <lineage>
        <taxon>Bacteria</taxon>
        <taxon>Pseudomonadati</taxon>
        <taxon>Pseudomonadota</taxon>
        <taxon>Alphaproteobacteria</taxon>
        <taxon>Hyphomicrobiales</taxon>
        <taxon>Nitrobacteraceae</taxon>
        <taxon>Bradyrhizobium</taxon>
    </lineage>
</organism>
<dbReference type="RefSeq" id="WP_172109634.1">
    <property type="nucleotide sequence ID" value="NZ_JABFDN010000001.1"/>
</dbReference>
<evidence type="ECO:0008006" key="3">
    <source>
        <dbReference type="Google" id="ProtNLM"/>
    </source>
</evidence>
<name>A0ABX2CAC0_9BRAD</name>
<accession>A0ABX2CAC0</accession>
<sequence>MDNTALAPMTELEAINDMLSLIAEAPVASLDEASRAADAQVAMQILRRQSREVQTKGWNWNTESAMEFAPDLDGNIVIPTNTIKVDPTDQNLDYVVRGGRLWDRTNKTFAIGKKVKLDIVFVLPFEDIPETARRYIAMSAGRKFENRMIGDTTSHQINEADVMQTWAIMLQEECDSADLNVVKDSTTVRRISHGRWR</sequence>
<dbReference type="EMBL" id="JABFDN010000001">
    <property type="protein sequence ID" value="NPU64600.1"/>
    <property type="molecule type" value="Genomic_DNA"/>
</dbReference>
<protein>
    <recommendedName>
        <fullName evidence="3">Tail tubular protein A</fullName>
    </recommendedName>
</protein>
<evidence type="ECO:0000313" key="1">
    <source>
        <dbReference type="EMBL" id="NPU64600.1"/>
    </source>
</evidence>
<keyword evidence="2" id="KW-1185">Reference proteome</keyword>
<dbReference type="Proteomes" id="UP000886476">
    <property type="component" value="Unassembled WGS sequence"/>
</dbReference>
<dbReference type="Pfam" id="PF17212">
    <property type="entry name" value="Tube"/>
    <property type="match status" value="1"/>
</dbReference>
<comment type="caution">
    <text evidence="1">The sequence shown here is derived from an EMBL/GenBank/DDBJ whole genome shotgun (WGS) entry which is preliminary data.</text>
</comment>
<evidence type="ECO:0000313" key="2">
    <source>
        <dbReference type="Proteomes" id="UP000886476"/>
    </source>
</evidence>
<gene>
    <name evidence="1" type="ORF">HL667_06285</name>
</gene>
<dbReference type="InterPro" id="IPR033767">
    <property type="entry name" value="Tail_Gp11"/>
</dbReference>
<proteinExistence type="predicted"/>